<proteinExistence type="inferred from homology"/>
<dbReference type="InterPro" id="IPR002130">
    <property type="entry name" value="Cyclophilin-type_PPIase_dom"/>
</dbReference>
<dbReference type="Proteomes" id="UP000282321">
    <property type="component" value="Unassembled WGS sequence"/>
</dbReference>
<evidence type="ECO:0000259" key="4">
    <source>
        <dbReference type="PROSITE" id="PS50072"/>
    </source>
</evidence>
<dbReference type="Pfam" id="PF00160">
    <property type="entry name" value="Pro_isomerase"/>
    <property type="match status" value="1"/>
</dbReference>
<dbReference type="SUPFAM" id="SSF50891">
    <property type="entry name" value="Cyclophilin-like"/>
    <property type="match status" value="1"/>
</dbReference>
<dbReference type="PROSITE" id="PS50072">
    <property type="entry name" value="CSA_PPIASE_2"/>
    <property type="match status" value="1"/>
</dbReference>
<feature type="domain" description="PPIase cyclophilin-type" evidence="4">
    <location>
        <begin position="52"/>
        <end position="197"/>
    </location>
</feature>
<dbReference type="GO" id="GO:0006457">
    <property type="term" value="P:protein folding"/>
    <property type="evidence" value="ECO:0007669"/>
    <property type="project" value="InterPro"/>
</dbReference>
<comment type="caution">
    <text evidence="5">The sequence shown here is derived from an EMBL/GenBank/DDBJ whole genome shotgun (WGS) entry which is preliminary data.</text>
</comment>
<dbReference type="Gene3D" id="2.40.100.10">
    <property type="entry name" value="Cyclophilin-like"/>
    <property type="match status" value="1"/>
</dbReference>
<evidence type="ECO:0000256" key="1">
    <source>
        <dbReference type="ARBA" id="ARBA00023110"/>
    </source>
</evidence>
<comment type="similarity">
    <text evidence="3">Belongs to the cyclophilin-type PPIase family.</text>
</comment>
<dbReference type="GO" id="GO:0003755">
    <property type="term" value="F:peptidyl-prolyl cis-trans isomerase activity"/>
    <property type="evidence" value="ECO:0007669"/>
    <property type="project" value="UniProtKB-UniRule"/>
</dbReference>
<comment type="catalytic activity">
    <reaction evidence="3">
        <text>[protein]-peptidylproline (omega=180) = [protein]-peptidylproline (omega=0)</text>
        <dbReference type="Rhea" id="RHEA:16237"/>
        <dbReference type="Rhea" id="RHEA-COMP:10747"/>
        <dbReference type="Rhea" id="RHEA-COMP:10748"/>
        <dbReference type="ChEBI" id="CHEBI:83833"/>
        <dbReference type="ChEBI" id="CHEBI:83834"/>
        <dbReference type="EC" id="5.2.1.8"/>
    </reaction>
</comment>
<dbReference type="EC" id="5.2.1.8" evidence="3"/>
<reference evidence="5 6" key="1">
    <citation type="submission" date="2018-06" db="EMBL/GenBank/DDBJ databases">
        <title>Extensive metabolic versatility and redundancy in microbially diverse, dynamic hydrothermal sediments.</title>
        <authorList>
            <person name="Dombrowski N."/>
            <person name="Teske A."/>
            <person name="Baker B.J."/>
        </authorList>
    </citation>
    <scope>NUCLEOTIDE SEQUENCE [LARGE SCALE GENOMIC DNA]</scope>
    <source>
        <strain evidence="5">B35_G9</strain>
    </source>
</reference>
<dbReference type="PROSITE" id="PS51257">
    <property type="entry name" value="PROKAR_LIPOPROTEIN"/>
    <property type="match status" value="1"/>
</dbReference>
<keyword evidence="1 3" id="KW-0697">Rotamase</keyword>
<evidence type="ECO:0000313" key="6">
    <source>
        <dbReference type="Proteomes" id="UP000282321"/>
    </source>
</evidence>
<dbReference type="EMBL" id="QNBC01000007">
    <property type="protein sequence ID" value="RKX67894.1"/>
    <property type="molecule type" value="Genomic_DNA"/>
</dbReference>
<accession>A0A660SAR7</accession>
<sequence length="197" mass="22035">MYRKLFVFIFAAMMLVSCNNNKGVKKVKNENTKPKYTLQEAEKTQLTGDEVVKITMKKGGEIYFILYPDKAPLTCKNFVYLTDRGFYNGLIFHRVVPNFVVQGGDPTGTGMGGPGYSIKAEFNDLHHLTGTVAMARSQDPNSAGSQFYICLSPQPHLDNNYTIFGQVVKGMDVVQNIQQGDTMAKVVIIHDSTFYKK</sequence>
<dbReference type="PROSITE" id="PS00170">
    <property type="entry name" value="CSA_PPIASE_1"/>
    <property type="match status" value="1"/>
</dbReference>
<name>A0A660SAR7_UNCT6</name>
<dbReference type="CDD" id="cd00317">
    <property type="entry name" value="cyclophilin"/>
    <property type="match status" value="1"/>
</dbReference>
<protein>
    <recommendedName>
        <fullName evidence="3">Peptidyl-prolyl cis-trans isomerase</fullName>
        <shortName evidence="3">PPIase</shortName>
        <ecNumber evidence="3">5.2.1.8</ecNumber>
    </recommendedName>
</protein>
<gene>
    <name evidence="5" type="ORF">DRP44_01110</name>
</gene>
<evidence type="ECO:0000256" key="2">
    <source>
        <dbReference type="ARBA" id="ARBA00023235"/>
    </source>
</evidence>
<evidence type="ECO:0000256" key="3">
    <source>
        <dbReference type="RuleBase" id="RU363019"/>
    </source>
</evidence>
<evidence type="ECO:0000313" key="5">
    <source>
        <dbReference type="EMBL" id="RKX67894.1"/>
    </source>
</evidence>
<dbReference type="InterPro" id="IPR020892">
    <property type="entry name" value="Cyclophilin-type_PPIase_CS"/>
</dbReference>
<dbReference type="InterPro" id="IPR029000">
    <property type="entry name" value="Cyclophilin-like_dom_sf"/>
</dbReference>
<dbReference type="PRINTS" id="PR00153">
    <property type="entry name" value="CSAPPISMRASE"/>
</dbReference>
<dbReference type="PANTHER" id="PTHR45625:SF4">
    <property type="entry name" value="PEPTIDYLPROLYL ISOMERASE DOMAIN AND WD REPEAT-CONTAINING PROTEIN 1"/>
    <property type="match status" value="1"/>
</dbReference>
<dbReference type="AlphaFoldDB" id="A0A660SAR7"/>
<comment type="function">
    <text evidence="3">PPIases accelerate the folding of proteins. It catalyzes the cis-trans isomerization of proline imidic peptide bonds in oligopeptides.</text>
</comment>
<organism evidence="5 6">
    <name type="scientific">candidate division TA06 bacterium</name>
    <dbReference type="NCBI Taxonomy" id="2250710"/>
    <lineage>
        <taxon>Bacteria</taxon>
        <taxon>Bacteria division TA06</taxon>
    </lineage>
</organism>
<dbReference type="InterPro" id="IPR044666">
    <property type="entry name" value="Cyclophilin_A-like"/>
</dbReference>
<keyword evidence="2 3" id="KW-0413">Isomerase</keyword>
<dbReference type="PANTHER" id="PTHR45625">
    <property type="entry name" value="PEPTIDYL-PROLYL CIS-TRANS ISOMERASE-RELATED"/>
    <property type="match status" value="1"/>
</dbReference>